<name>A0A110B4I7_HALHR</name>
<dbReference type="GO" id="GO:0016757">
    <property type="term" value="F:glycosyltransferase activity"/>
    <property type="evidence" value="ECO:0007669"/>
    <property type="project" value="InterPro"/>
</dbReference>
<dbReference type="AlphaFoldDB" id="A0A110B4I7"/>
<organism evidence="3 4">
    <name type="scientific">Halorhodospira halochloris</name>
    <name type="common">Ectothiorhodospira halochloris</name>
    <dbReference type="NCBI Taxonomy" id="1052"/>
    <lineage>
        <taxon>Bacteria</taxon>
        <taxon>Pseudomonadati</taxon>
        <taxon>Pseudomonadota</taxon>
        <taxon>Gammaproteobacteria</taxon>
        <taxon>Chromatiales</taxon>
        <taxon>Ectothiorhodospiraceae</taxon>
        <taxon>Halorhodospira</taxon>
    </lineage>
</organism>
<evidence type="ECO:0000313" key="4">
    <source>
        <dbReference type="Proteomes" id="UP000218890"/>
    </source>
</evidence>
<evidence type="ECO:0000259" key="1">
    <source>
        <dbReference type="Pfam" id="PF00534"/>
    </source>
</evidence>
<keyword evidence="4" id="KW-1185">Reference proteome</keyword>
<dbReference type="InterPro" id="IPR028098">
    <property type="entry name" value="Glyco_trans_4-like_N"/>
</dbReference>
<dbReference type="Gene3D" id="3.40.50.2000">
    <property type="entry name" value="Glycogen Phosphorylase B"/>
    <property type="match status" value="2"/>
</dbReference>
<dbReference type="EMBL" id="AP017372">
    <property type="protein sequence ID" value="BAU56577.1"/>
    <property type="molecule type" value="Genomic_DNA"/>
</dbReference>
<dbReference type="GO" id="GO:1901135">
    <property type="term" value="P:carbohydrate derivative metabolic process"/>
    <property type="evidence" value="ECO:0007669"/>
    <property type="project" value="UniProtKB-ARBA"/>
</dbReference>
<dbReference type="RefSeq" id="WP_096406614.1">
    <property type="nucleotide sequence ID" value="NZ_AP017372.2"/>
</dbReference>
<dbReference type="Pfam" id="PF00534">
    <property type="entry name" value="Glycos_transf_1"/>
    <property type="match status" value="1"/>
</dbReference>
<dbReference type="Proteomes" id="UP000218890">
    <property type="component" value="Chromosome"/>
</dbReference>
<dbReference type="PANTHER" id="PTHR12526:SF630">
    <property type="entry name" value="GLYCOSYLTRANSFERASE"/>
    <property type="match status" value="1"/>
</dbReference>
<gene>
    <name evidence="3" type="ORF">HH1059_25010</name>
</gene>
<dbReference type="PANTHER" id="PTHR12526">
    <property type="entry name" value="GLYCOSYLTRANSFERASE"/>
    <property type="match status" value="1"/>
</dbReference>
<accession>A0A110B4I7</accession>
<dbReference type="InterPro" id="IPR001296">
    <property type="entry name" value="Glyco_trans_1"/>
</dbReference>
<dbReference type="KEGG" id="hhk:HH1059_25010"/>
<evidence type="ECO:0000313" key="3">
    <source>
        <dbReference type="EMBL" id="BAU56577.1"/>
    </source>
</evidence>
<feature type="domain" description="Glycosyltransferase subfamily 4-like N-terminal" evidence="2">
    <location>
        <begin position="20"/>
        <end position="102"/>
    </location>
</feature>
<evidence type="ECO:0000259" key="2">
    <source>
        <dbReference type="Pfam" id="PF13579"/>
    </source>
</evidence>
<sequence length="366" mass="41097">MKILYLFDTTDRAESESVIEMAQHGVEPTICCRPDAPMRKRFEQAGLEVIPLPLRSKLDLQSIRILRQLRRSRQFDIVHAYYKIALTNYNLAAVGLPRVPVIAYRGIIGNLSYWDPFSWLSFLDPRIERIVCVCEAIRQYFLGKPFFLGLRLFSPEQVVTIHKGHQPQWYQQPEPQLPDDLQVPNEALVIGCVSRMKKRKGIIELINAFEQIPAEFNAYLLLVGPIEDKIIEQSVRRSSAAARIRLTGYRTDAPKIAGAFDIKTLPSLRREGLPRAVIEAMAQGIPAVVSDSGGNPDLVIDGQSGRVVPAGDTEALRVALTELIANPELRQQMGKAAAQRIKEDFTVEKTVTQTLKLYRELAPAAS</sequence>
<protein>
    <submittedName>
        <fullName evidence="3">Poly(Glycerol-phosphate) alpha-glucosyltransferase</fullName>
    </submittedName>
</protein>
<dbReference type="OrthoDB" id="9787293at2"/>
<dbReference type="SUPFAM" id="SSF53756">
    <property type="entry name" value="UDP-Glycosyltransferase/glycogen phosphorylase"/>
    <property type="match status" value="1"/>
</dbReference>
<reference evidence="3" key="1">
    <citation type="submission" date="2016-02" db="EMBL/GenBank/DDBJ databases">
        <title>Halorhodospira halochloris DSM-1059 complete genome, version 2.</title>
        <authorList>
            <person name="Tsukatani Y."/>
        </authorList>
    </citation>
    <scope>NUCLEOTIDE SEQUENCE</scope>
    <source>
        <strain evidence="3">DSM 1059</strain>
    </source>
</reference>
<proteinExistence type="predicted"/>
<feature type="domain" description="Glycosyl transferase family 1" evidence="1">
    <location>
        <begin position="179"/>
        <end position="339"/>
    </location>
</feature>
<dbReference type="Pfam" id="PF13579">
    <property type="entry name" value="Glyco_trans_4_4"/>
    <property type="match status" value="1"/>
</dbReference>